<dbReference type="GO" id="GO:0048406">
    <property type="term" value="F:nerve growth factor binding"/>
    <property type="evidence" value="ECO:0007669"/>
    <property type="project" value="TreeGrafter"/>
</dbReference>
<protein>
    <recommendedName>
        <fullName evidence="18">Tumor necrosis factor receptor superfamily member 16</fullName>
    </recommendedName>
</protein>
<organism evidence="16 17">
    <name type="scientific">Pinctada imbricata</name>
    <name type="common">Atlantic pearl-oyster</name>
    <name type="synonym">Pinctada martensii</name>
    <dbReference type="NCBI Taxonomy" id="66713"/>
    <lineage>
        <taxon>Eukaryota</taxon>
        <taxon>Metazoa</taxon>
        <taxon>Spiralia</taxon>
        <taxon>Lophotrochozoa</taxon>
        <taxon>Mollusca</taxon>
        <taxon>Bivalvia</taxon>
        <taxon>Autobranchia</taxon>
        <taxon>Pteriomorphia</taxon>
        <taxon>Pterioida</taxon>
        <taxon>Pterioidea</taxon>
        <taxon>Pteriidae</taxon>
        <taxon>Pinctada</taxon>
    </lineage>
</organism>
<feature type="disulfide bond" evidence="11">
    <location>
        <begin position="169"/>
        <end position="182"/>
    </location>
</feature>
<feature type="disulfide bond" evidence="11">
    <location>
        <begin position="49"/>
        <end position="67"/>
    </location>
</feature>
<proteinExistence type="predicted"/>
<keyword evidence="17" id="KW-1185">Reference proteome</keyword>
<dbReference type="Pfam" id="PF00531">
    <property type="entry name" value="Death"/>
    <property type="match status" value="1"/>
</dbReference>
<feature type="chain" id="PRO_5041642010" description="Tumor necrosis factor receptor superfamily member 16" evidence="13">
    <location>
        <begin position="26"/>
        <end position="406"/>
    </location>
</feature>
<keyword evidence="5 13" id="KW-0732">Signal</keyword>
<dbReference type="Pfam" id="PF18422">
    <property type="entry name" value="TNFR_16_TM"/>
    <property type="match status" value="1"/>
</dbReference>
<evidence type="ECO:0000256" key="13">
    <source>
        <dbReference type="SAM" id="SignalP"/>
    </source>
</evidence>
<dbReference type="InterPro" id="IPR001368">
    <property type="entry name" value="TNFR/NGFR_Cys_rich_reg"/>
</dbReference>
<evidence type="ECO:0000256" key="11">
    <source>
        <dbReference type="PROSITE-ProRule" id="PRU00206"/>
    </source>
</evidence>
<dbReference type="Proteomes" id="UP001186944">
    <property type="component" value="Unassembled WGS sequence"/>
</dbReference>
<keyword evidence="10" id="KW-0325">Glycoprotein</keyword>
<feature type="transmembrane region" description="Helical" evidence="12">
    <location>
        <begin position="223"/>
        <end position="243"/>
    </location>
</feature>
<feature type="domain" description="Death" evidence="14">
    <location>
        <begin position="317"/>
        <end position="384"/>
    </location>
</feature>
<dbReference type="GO" id="GO:0015026">
    <property type="term" value="F:coreceptor activity"/>
    <property type="evidence" value="ECO:0007669"/>
    <property type="project" value="TreeGrafter"/>
</dbReference>
<reference evidence="16" key="1">
    <citation type="submission" date="2019-08" db="EMBL/GenBank/DDBJ databases">
        <title>The improved chromosome-level genome for the pearl oyster Pinctada fucata martensii using PacBio sequencing and Hi-C.</title>
        <authorList>
            <person name="Zheng Z."/>
        </authorList>
    </citation>
    <scope>NUCLEOTIDE SEQUENCE</scope>
    <source>
        <strain evidence="16">ZZ-2019</strain>
        <tissue evidence="16">Adductor muscle</tissue>
    </source>
</reference>
<feature type="disulfide bond" evidence="11">
    <location>
        <begin position="70"/>
        <end position="85"/>
    </location>
</feature>
<dbReference type="Pfam" id="PF00020">
    <property type="entry name" value="TNFR_c6"/>
    <property type="match status" value="3"/>
</dbReference>
<dbReference type="SUPFAM" id="SSF47986">
    <property type="entry name" value="DEATH domain"/>
    <property type="match status" value="1"/>
</dbReference>
<feature type="disulfide bond" evidence="11">
    <location>
        <begin position="91"/>
        <end position="109"/>
    </location>
</feature>
<dbReference type="PANTHER" id="PTHR46605">
    <property type="entry name" value="TUMOR NECROSIS FACTOR RECEPTOR"/>
    <property type="match status" value="1"/>
</dbReference>
<dbReference type="InterPro" id="IPR000488">
    <property type="entry name" value="Death_dom"/>
</dbReference>
<evidence type="ECO:0000256" key="5">
    <source>
        <dbReference type="ARBA" id="ARBA00022729"/>
    </source>
</evidence>
<keyword evidence="2" id="KW-1003">Cell membrane</keyword>
<feature type="repeat" description="TNFR-Cys" evidence="11">
    <location>
        <begin position="69"/>
        <end position="109"/>
    </location>
</feature>
<evidence type="ECO:0000256" key="7">
    <source>
        <dbReference type="ARBA" id="ARBA00022989"/>
    </source>
</evidence>
<dbReference type="InterPro" id="IPR011029">
    <property type="entry name" value="DEATH-like_dom_sf"/>
</dbReference>
<feature type="domain" description="TNFR-Cys" evidence="15">
    <location>
        <begin position="150"/>
        <end position="190"/>
    </location>
</feature>
<dbReference type="Gene3D" id="6.10.250.1780">
    <property type="match status" value="1"/>
</dbReference>
<dbReference type="Gene3D" id="2.10.50.10">
    <property type="entry name" value="Tumor Necrosis Factor Receptor, subunit A, domain 2"/>
    <property type="match status" value="4"/>
</dbReference>
<dbReference type="PROSITE" id="PS00652">
    <property type="entry name" value="TNFR_NGFR_1"/>
    <property type="match status" value="1"/>
</dbReference>
<feature type="repeat" description="TNFR-Cys" evidence="11">
    <location>
        <begin position="30"/>
        <end position="67"/>
    </location>
</feature>
<evidence type="ECO:0000259" key="14">
    <source>
        <dbReference type="PROSITE" id="PS50017"/>
    </source>
</evidence>
<dbReference type="Gene3D" id="1.10.533.10">
    <property type="entry name" value="Death Domain, Fas"/>
    <property type="match status" value="1"/>
</dbReference>
<feature type="disulfide bond" evidence="11">
    <location>
        <begin position="151"/>
        <end position="166"/>
    </location>
</feature>
<comment type="subcellular location">
    <subcellularLocation>
        <location evidence="1">Cell membrane</location>
        <topology evidence="1">Single-pass membrane protein</topology>
    </subcellularLocation>
</comment>
<keyword evidence="9 11" id="KW-1015">Disulfide bond</keyword>
<evidence type="ECO:0000313" key="16">
    <source>
        <dbReference type="EMBL" id="KAK3082963.1"/>
    </source>
</evidence>
<evidence type="ECO:0000259" key="15">
    <source>
        <dbReference type="PROSITE" id="PS50050"/>
    </source>
</evidence>
<evidence type="ECO:0000256" key="3">
    <source>
        <dbReference type="ARBA" id="ARBA00022692"/>
    </source>
</evidence>
<gene>
    <name evidence="16" type="ORF">FSP39_010120</name>
</gene>
<dbReference type="PROSITE" id="PS50050">
    <property type="entry name" value="TNFR_NGFR_2"/>
    <property type="match status" value="3"/>
</dbReference>
<feature type="domain" description="TNFR-Cys" evidence="15">
    <location>
        <begin position="30"/>
        <end position="67"/>
    </location>
</feature>
<evidence type="ECO:0008006" key="18">
    <source>
        <dbReference type="Google" id="ProtNLM"/>
    </source>
</evidence>
<evidence type="ECO:0000256" key="4">
    <source>
        <dbReference type="ARBA" id="ARBA00022703"/>
    </source>
</evidence>
<dbReference type="SUPFAM" id="SSF57586">
    <property type="entry name" value="TNF receptor-like"/>
    <property type="match status" value="2"/>
</dbReference>
<evidence type="ECO:0000256" key="10">
    <source>
        <dbReference type="ARBA" id="ARBA00023180"/>
    </source>
</evidence>
<dbReference type="PANTHER" id="PTHR46605:SF2">
    <property type="entry name" value="TNFR-CYS DOMAIN-CONTAINING PROTEIN"/>
    <property type="match status" value="1"/>
</dbReference>
<feature type="domain" description="TNFR-Cys" evidence="15">
    <location>
        <begin position="69"/>
        <end position="109"/>
    </location>
</feature>
<keyword evidence="7 12" id="KW-1133">Transmembrane helix</keyword>
<evidence type="ECO:0000256" key="1">
    <source>
        <dbReference type="ARBA" id="ARBA00004162"/>
    </source>
</evidence>
<dbReference type="SMART" id="SM00005">
    <property type="entry name" value="DEATH"/>
    <property type="match status" value="1"/>
</dbReference>
<comment type="caution">
    <text evidence="16">The sequence shown here is derived from an EMBL/GenBank/DDBJ whole genome shotgun (WGS) entry which is preliminary data.</text>
</comment>
<dbReference type="EMBL" id="VSWD01000014">
    <property type="protein sequence ID" value="KAK3082963.1"/>
    <property type="molecule type" value="Genomic_DNA"/>
</dbReference>
<dbReference type="GO" id="GO:0006915">
    <property type="term" value="P:apoptotic process"/>
    <property type="evidence" value="ECO:0007669"/>
    <property type="project" value="UniProtKB-KW"/>
</dbReference>
<dbReference type="GO" id="GO:0009986">
    <property type="term" value="C:cell surface"/>
    <property type="evidence" value="ECO:0007669"/>
    <property type="project" value="TreeGrafter"/>
</dbReference>
<feature type="repeat" description="TNFR-Cys" evidence="11">
    <location>
        <begin position="150"/>
        <end position="190"/>
    </location>
</feature>
<comment type="caution">
    <text evidence="11">Lacks conserved residue(s) required for the propagation of feature annotation.</text>
</comment>
<keyword evidence="8 12" id="KW-0472">Membrane</keyword>
<accession>A0AA88XE50</accession>
<keyword evidence="4" id="KW-0053">Apoptosis</keyword>
<feature type="disulfide bond" evidence="11">
    <location>
        <begin position="88"/>
        <end position="101"/>
    </location>
</feature>
<feature type="signal peptide" evidence="13">
    <location>
        <begin position="1"/>
        <end position="25"/>
    </location>
</feature>
<evidence type="ECO:0000256" key="8">
    <source>
        <dbReference type="ARBA" id="ARBA00023136"/>
    </source>
</evidence>
<dbReference type="GO" id="GO:0005886">
    <property type="term" value="C:plasma membrane"/>
    <property type="evidence" value="ECO:0007669"/>
    <property type="project" value="UniProtKB-SubCell"/>
</dbReference>
<dbReference type="PROSITE" id="PS50017">
    <property type="entry name" value="DEATH_DOMAIN"/>
    <property type="match status" value="1"/>
</dbReference>
<evidence type="ECO:0000256" key="9">
    <source>
        <dbReference type="ARBA" id="ARBA00023157"/>
    </source>
</evidence>
<evidence type="ECO:0000256" key="2">
    <source>
        <dbReference type="ARBA" id="ARBA00022475"/>
    </source>
</evidence>
<dbReference type="GO" id="GO:0007266">
    <property type="term" value="P:Rho protein signal transduction"/>
    <property type="evidence" value="ECO:0007669"/>
    <property type="project" value="TreeGrafter"/>
</dbReference>
<evidence type="ECO:0000256" key="12">
    <source>
        <dbReference type="SAM" id="Phobius"/>
    </source>
</evidence>
<sequence length="406" mass="45148">MMRGVTMKIWIQVATNILVVIAVSAIVYEECGTEEKDANSSGVRCCKMCNPGEGVVQRCTNDTDTVCASCARGSFSPNVPHSETCKTCKKCGKNAILEESCSSTQDTICKCKFNYYLSLETGFCALCNLCPIAVGAKVRCAGHTNSECEECADGYFSDVRSAISPCKPCTMCNPKQFMLQNCTRDQDTICLDFRLGITDSPRAGSQNNNIPNQKDDDDNFDVIPIYCSVLGAVVAGLLVYVIFKHYTRLKNKKHHKVSDPHADIEYSKASGGDSGVFVETDVHSKAYNQLTKVRDLPIIKKKSLSHMLAFNQRNRDDWKALANLFGYTCGQIERFEVDRNDQEQNAQRLLDDWSRRKHATVGVLVKGLSDIGRLDAARFLLSDMQKDVKSKPEYKSKPDHKVVHVV</sequence>
<keyword evidence="6" id="KW-0677">Repeat</keyword>
<feature type="disulfide bond" evidence="11">
    <location>
        <begin position="172"/>
        <end position="190"/>
    </location>
</feature>
<dbReference type="GO" id="GO:0005035">
    <property type="term" value="F:death receptor activity"/>
    <property type="evidence" value="ECO:0007669"/>
    <property type="project" value="TreeGrafter"/>
</dbReference>
<evidence type="ECO:0000256" key="6">
    <source>
        <dbReference type="ARBA" id="ARBA00022737"/>
    </source>
</evidence>
<dbReference type="InterPro" id="IPR041448">
    <property type="entry name" value="TNFR16_TM"/>
</dbReference>
<evidence type="ECO:0000313" key="17">
    <source>
        <dbReference type="Proteomes" id="UP001186944"/>
    </source>
</evidence>
<dbReference type="SMART" id="SM00208">
    <property type="entry name" value="TNFR"/>
    <property type="match status" value="4"/>
</dbReference>
<dbReference type="AlphaFoldDB" id="A0AA88XE50"/>
<feature type="disulfide bond" evidence="11">
    <location>
        <begin position="46"/>
        <end position="59"/>
    </location>
</feature>
<name>A0AA88XE50_PINIB</name>
<keyword evidence="3 12" id="KW-0812">Transmembrane</keyword>
<dbReference type="InterPro" id="IPR052302">
    <property type="entry name" value="Neurotrophin_rcpt-DD"/>
</dbReference>